<keyword evidence="4" id="KW-1185">Reference proteome</keyword>
<feature type="domain" description="Alpha/beta hydrolase fold-3" evidence="2">
    <location>
        <begin position="2"/>
        <end position="119"/>
    </location>
</feature>
<dbReference type="PANTHER" id="PTHR48081:SF8">
    <property type="entry name" value="ALPHA_BETA HYDROLASE FOLD-3 DOMAIN-CONTAINING PROTEIN-RELATED"/>
    <property type="match status" value="1"/>
</dbReference>
<organism evidence="3 4">
    <name type="scientific">Phytohabitans rumicis</name>
    <dbReference type="NCBI Taxonomy" id="1076125"/>
    <lineage>
        <taxon>Bacteria</taxon>
        <taxon>Bacillati</taxon>
        <taxon>Actinomycetota</taxon>
        <taxon>Actinomycetes</taxon>
        <taxon>Micromonosporales</taxon>
        <taxon>Micromonosporaceae</taxon>
    </lineage>
</organism>
<dbReference type="AlphaFoldDB" id="A0A6V8LC59"/>
<dbReference type="InterPro" id="IPR013094">
    <property type="entry name" value="AB_hydrolase_3"/>
</dbReference>
<keyword evidence="1" id="KW-0378">Hydrolase</keyword>
<evidence type="ECO:0000256" key="1">
    <source>
        <dbReference type="ARBA" id="ARBA00022801"/>
    </source>
</evidence>
<dbReference type="SUPFAM" id="SSF53474">
    <property type="entry name" value="alpha/beta-Hydrolases"/>
    <property type="match status" value="1"/>
</dbReference>
<reference evidence="3 4" key="2">
    <citation type="submission" date="2020-03" db="EMBL/GenBank/DDBJ databases">
        <authorList>
            <person name="Ichikawa N."/>
            <person name="Kimura A."/>
            <person name="Kitahashi Y."/>
            <person name="Uohara A."/>
        </authorList>
    </citation>
    <scope>NUCLEOTIDE SEQUENCE [LARGE SCALE GENOMIC DNA]</scope>
    <source>
        <strain evidence="3 4">NBRC 108638</strain>
    </source>
</reference>
<dbReference type="GO" id="GO:0016787">
    <property type="term" value="F:hydrolase activity"/>
    <property type="evidence" value="ECO:0007669"/>
    <property type="project" value="UniProtKB-KW"/>
</dbReference>
<evidence type="ECO:0000313" key="3">
    <source>
        <dbReference type="EMBL" id="GFJ91637.1"/>
    </source>
</evidence>
<dbReference type="InterPro" id="IPR029058">
    <property type="entry name" value="AB_hydrolase_fold"/>
</dbReference>
<protein>
    <recommendedName>
        <fullName evidence="2">Alpha/beta hydrolase fold-3 domain-containing protein</fullName>
    </recommendedName>
</protein>
<dbReference type="PANTHER" id="PTHR48081">
    <property type="entry name" value="AB HYDROLASE SUPERFAMILY PROTEIN C4A8.06C"/>
    <property type="match status" value="1"/>
</dbReference>
<evidence type="ECO:0000259" key="2">
    <source>
        <dbReference type="Pfam" id="PF07859"/>
    </source>
</evidence>
<reference evidence="3 4" key="1">
    <citation type="submission" date="2020-03" db="EMBL/GenBank/DDBJ databases">
        <title>Whole genome shotgun sequence of Phytohabitans rumicis NBRC 108638.</title>
        <authorList>
            <person name="Komaki H."/>
            <person name="Tamura T."/>
        </authorList>
    </citation>
    <scope>NUCLEOTIDE SEQUENCE [LARGE SCALE GENOMIC DNA]</scope>
    <source>
        <strain evidence="3 4">NBRC 108638</strain>
    </source>
</reference>
<accession>A0A6V8LC59</accession>
<sequence length="148" mass="15843">MTLLAREAGPALAAQLLVYPNTDYRSDTPSMRDGTDPYLFNSTSVDWYWGHYLADPADGLDPLASPLRAPDLGGLPPALVITAEHDPLRDQGEQYADRLSQAGVPTTVTRYPGMIHGFFAMTGTLDAAGVAHAQAADFLSRAYSTVSS</sequence>
<comment type="caution">
    <text evidence="3">The sequence shown here is derived from an EMBL/GenBank/DDBJ whole genome shotgun (WGS) entry which is preliminary data.</text>
</comment>
<evidence type="ECO:0000313" key="4">
    <source>
        <dbReference type="Proteomes" id="UP000482960"/>
    </source>
</evidence>
<dbReference type="EMBL" id="BLPG01000001">
    <property type="protein sequence ID" value="GFJ91637.1"/>
    <property type="molecule type" value="Genomic_DNA"/>
</dbReference>
<dbReference type="InterPro" id="IPR050300">
    <property type="entry name" value="GDXG_lipolytic_enzyme"/>
</dbReference>
<gene>
    <name evidence="3" type="ORF">Prum_052790</name>
</gene>
<dbReference type="Pfam" id="PF07859">
    <property type="entry name" value="Abhydrolase_3"/>
    <property type="match status" value="1"/>
</dbReference>
<proteinExistence type="predicted"/>
<dbReference type="Proteomes" id="UP000482960">
    <property type="component" value="Unassembled WGS sequence"/>
</dbReference>
<dbReference type="Gene3D" id="3.40.50.1820">
    <property type="entry name" value="alpha/beta hydrolase"/>
    <property type="match status" value="1"/>
</dbReference>
<name>A0A6V8LC59_9ACTN</name>